<dbReference type="GO" id="GO:0006751">
    <property type="term" value="P:glutathione catabolic process"/>
    <property type="evidence" value="ECO:0007669"/>
    <property type="project" value="InterPro"/>
</dbReference>
<feature type="non-terminal residue" evidence="3">
    <location>
        <position position="1"/>
    </location>
</feature>
<dbReference type="EMBL" id="JAHLQT010011377">
    <property type="protein sequence ID" value="KAG7172399.1"/>
    <property type="molecule type" value="Genomic_DNA"/>
</dbReference>
<dbReference type="GO" id="GO:0005737">
    <property type="term" value="C:cytoplasm"/>
    <property type="evidence" value="ECO:0007669"/>
    <property type="project" value="TreeGrafter"/>
</dbReference>
<keyword evidence="4" id="KW-1185">Reference proteome</keyword>
<name>A0A8J5N3K4_HOMAM</name>
<dbReference type="Proteomes" id="UP000747542">
    <property type="component" value="Unassembled WGS sequence"/>
</dbReference>
<dbReference type="Pfam" id="PF04752">
    <property type="entry name" value="ChaC"/>
    <property type="match status" value="1"/>
</dbReference>
<reference evidence="3" key="1">
    <citation type="journal article" date="2021" name="Sci. Adv.">
        <title>The American lobster genome reveals insights on longevity, neural, and immune adaptations.</title>
        <authorList>
            <person name="Polinski J.M."/>
            <person name="Zimin A.V."/>
            <person name="Clark K.F."/>
            <person name="Kohn A.B."/>
            <person name="Sadowski N."/>
            <person name="Timp W."/>
            <person name="Ptitsyn A."/>
            <person name="Khanna P."/>
            <person name="Romanova D.Y."/>
            <person name="Williams P."/>
            <person name="Greenwood S.J."/>
            <person name="Moroz L.L."/>
            <person name="Walt D.R."/>
            <person name="Bodnar A.G."/>
        </authorList>
    </citation>
    <scope>NUCLEOTIDE SEQUENCE</scope>
    <source>
        <strain evidence="3">GMGI-L3</strain>
    </source>
</reference>
<sequence>MGKSDRWQTSPSGALVGLKPDATSKWNMTLMFPSFKGYYAIFAWLPFARPVLSLALLLVSLRTCDQTGWKGATWGVAYELTGEAALHYLETREVSLGGYATNVVTFFPKDAAVNPFPVLLYIATPSSQEGDVLCCVVGVLRHNVEYLLRLAEFMREKVPEGYDEHLASLETLVRLRIKENNMCLKSLMGDGPREPHPQPAVAAAVLHQEPQPAEERRNTFQFSAKLPPKKLRCLNAVSYCQGRCKLCPTARGRTGCVLLPGAAQARLCPTARAAQAVSYCQGPHRLCPIARAAQAVSHRQAAQAVSYCQAAQAVSPIARYLEDELLKSKEGGMEGRILLTKVMLTLGYHRCHCSGCPQVSLLGVPTGVIARCPQEVIARGAHRCHCSKAHRCHCSRCPQVSLSVPTQVSLLGVPTGVTARGAHRCHCSGCPQVSLLGVPTGVTARGAHRCHCSGCPQVSLLGVPTGVTARGTH</sequence>
<keyword evidence="2" id="KW-0812">Transmembrane</keyword>
<feature type="transmembrane region" description="Helical" evidence="2">
    <location>
        <begin position="38"/>
        <end position="61"/>
    </location>
</feature>
<dbReference type="GO" id="GO:0061928">
    <property type="term" value="F:glutathione specific gamma-glutamylcyclotransferase activity"/>
    <property type="evidence" value="ECO:0007669"/>
    <property type="project" value="InterPro"/>
</dbReference>
<proteinExistence type="predicted"/>
<comment type="caution">
    <text evidence="3">The sequence shown here is derived from an EMBL/GenBank/DDBJ whole genome shotgun (WGS) entry which is preliminary data.</text>
</comment>
<evidence type="ECO:0000313" key="4">
    <source>
        <dbReference type="Proteomes" id="UP000747542"/>
    </source>
</evidence>
<dbReference type="AlphaFoldDB" id="A0A8J5N3K4"/>
<evidence type="ECO:0000313" key="3">
    <source>
        <dbReference type="EMBL" id="KAG7172399.1"/>
    </source>
</evidence>
<keyword evidence="2" id="KW-1133">Transmembrane helix</keyword>
<evidence type="ECO:0000256" key="1">
    <source>
        <dbReference type="ARBA" id="ARBA00023239"/>
    </source>
</evidence>
<dbReference type="InterPro" id="IPR006840">
    <property type="entry name" value="ChaC"/>
</dbReference>
<dbReference type="PANTHER" id="PTHR12192:SF26">
    <property type="entry name" value="GLUTATHIONE-SPECIFIC GAMMA-GLUTAMYLCYCLOTRANSFERASE 1"/>
    <property type="match status" value="1"/>
</dbReference>
<protein>
    <submittedName>
        <fullName evidence="3">Glutathione-specific gamma-glutamylcyclotransferase 2-like 3</fullName>
    </submittedName>
</protein>
<dbReference type="PANTHER" id="PTHR12192">
    <property type="entry name" value="CATION TRANSPORT PROTEIN CHAC-RELATED"/>
    <property type="match status" value="1"/>
</dbReference>
<accession>A0A8J5N3K4</accession>
<gene>
    <name evidence="3" type="primary">Chac2-L3</name>
    <name evidence="3" type="ORF">Hamer_G024358</name>
</gene>
<evidence type="ECO:0000256" key="2">
    <source>
        <dbReference type="SAM" id="Phobius"/>
    </source>
</evidence>
<keyword evidence="2" id="KW-0472">Membrane</keyword>
<organism evidence="3 4">
    <name type="scientific">Homarus americanus</name>
    <name type="common">American lobster</name>
    <dbReference type="NCBI Taxonomy" id="6706"/>
    <lineage>
        <taxon>Eukaryota</taxon>
        <taxon>Metazoa</taxon>
        <taxon>Ecdysozoa</taxon>
        <taxon>Arthropoda</taxon>
        <taxon>Crustacea</taxon>
        <taxon>Multicrustacea</taxon>
        <taxon>Malacostraca</taxon>
        <taxon>Eumalacostraca</taxon>
        <taxon>Eucarida</taxon>
        <taxon>Decapoda</taxon>
        <taxon>Pleocyemata</taxon>
        <taxon>Astacidea</taxon>
        <taxon>Nephropoidea</taxon>
        <taxon>Nephropidae</taxon>
        <taxon>Homarus</taxon>
    </lineage>
</organism>
<keyword evidence="1" id="KW-0456">Lyase</keyword>